<dbReference type="PANTHER" id="PTHR44489:SF14">
    <property type="entry name" value="ZINC FINGER CCCH DOMAIN-CONTAINING PROTEIN 59-RELATED"/>
    <property type="match status" value="1"/>
</dbReference>
<proteinExistence type="predicted"/>
<accession>A0A1Q3ANK8</accession>
<evidence type="ECO:0000259" key="6">
    <source>
        <dbReference type="PROSITE" id="PS50103"/>
    </source>
</evidence>
<organism evidence="7 8">
    <name type="scientific">Cephalotus follicularis</name>
    <name type="common">Albany pitcher plant</name>
    <dbReference type="NCBI Taxonomy" id="3775"/>
    <lineage>
        <taxon>Eukaryota</taxon>
        <taxon>Viridiplantae</taxon>
        <taxon>Streptophyta</taxon>
        <taxon>Embryophyta</taxon>
        <taxon>Tracheophyta</taxon>
        <taxon>Spermatophyta</taxon>
        <taxon>Magnoliopsida</taxon>
        <taxon>eudicotyledons</taxon>
        <taxon>Gunneridae</taxon>
        <taxon>Pentapetalae</taxon>
        <taxon>rosids</taxon>
        <taxon>fabids</taxon>
        <taxon>Oxalidales</taxon>
        <taxon>Cephalotaceae</taxon>
        <taxon>Cephalotus</taxon>
    </lineage>
</organism>
<dbReference type="InterPro" id="IPR015943">
    <property type="entry name" value="WD40/YVTN_repeat-like_dom_sf"/>
</dbReference>
<dbReference type="SUPFAM" id="SSF90229">
    <property type="entry name" value="CCCH zinc finger"/>
    <property type="match status" value="1"/>
</dbReference>
<comment type="caution">
    <text evidence="7">The sequence shown here is derived from an EMBL/GenBank/DDBJ whole genome shotgun (WGS) entry which is preliminary data.</text>
</comment>
<dbReference type="Gene3D" id="2.130.10.10">
    <property type="entry name" value="YVTN repeat-like/Quinoprotein amine dehydrogenase"/>
    <property type="match status" value="1"/>
</dbReference>
<dbReference type="InterPro" id="IPR036322">
    <property type="entry name" value="WD40_repeat_dom_sf"/>
</dbReference>
<dbReference type="STRING" id="3775.A0A1Q3ANK8"/>
<keyword evidence="3 5" id="KW-0862">Zinc</keyword>
<feature type="domain" description="C3H1-type" evidence="6">
    <location>
        <begin position="35"/>
        <end position="63"/>
    </location>
</feature>
<evidence type="ECO:0000256" key="4">
    <source>
        <dbReference type="PROSITE-ProRule" id="PRU00221"/>
    </source>
</evidence>
<dbReference type="AlphaFoldDB" id="A0A1Q3ANK8"/>
<evidence type="ECO:0000256" key="1">
    <source>
        <dbReference type="ARBA" id="ARBA00022723"/>
    </source>
</evidence>
<evidence type="ECO:0000256" key="3">
    <source>
        <dbReference type="ARBA" id="ARBA00022833"/>
    </source>
</evidence>
<keyword evidence="2 5" id="KW-0863">Zinc-finger</keyword>
<dbReference type="PROSITE" id="PS50103">
    <property type="entry name" value="ZF_C3H1"/>
    <property type="match status" value="1"/>
</dbReference>
<dbReference type="InParanoid" id="A0A1Q3ANK8"/>
<dbReference type="InterPro" id="IPR000571">
    <property type="entry name" value="Znf_CCCH"/>
</dbReference>
<dbReference type="PANTHER" id="PTHR44489">
    <property type="match status" value="1"/>
</dbReference>
<dbReference type="InterPro" id="IPR036855">
    <property type="entry name" value="Znf_CCCH_sf"/>
</dbReference>
<reference evidence="8" key="1">
    <citation type="submission" date="2016-04" db="EMBL/GenBank/DDBJ databases">
        <title>Cephalotus genome sequencing.</title>
        <authorList>
            <person name="Fukushima K."/>
            <person name="Hasebe M."/>
            <person name="Fang X."/>
        </authorList>
    </citation>
    <scope>NUCLEOTIDE SEQUENCE [LARGE SCALE GENOMIC DNA]</scope>
    <source>
        <strain evidence="8">cv. St1</strain>
    </source>
</reference>
<evidence type="ECO:0000256" key="5">
    <source>
        <dbReference type="PROSITE-ProRule" id="PRU00723"/>
    </source>
</evidence>
<dbReference type="SMART" id="SM00320">
    <property type="entry name" value="WD40"/>
    <property type="match status" value="1"/>
</dbReference>
<dbReference type="InterPro" id="IPR041367">
    <property type="entry name" value="Znf-CCCH_4"/>
</dbReference>
<dbReference type="EMBL" id="BDDD01000022">
    <property type="protein sequence ID" value="GAV57205.1"/>
    <property type="molecule type" value="Genomic_DNA"/>
</dbReference>
<dbReference type="SMART" id="SM00356">
    <property type="entry name" value="ZnF_C3H1"/>
    <property type="match status" value="1"/>
</dbReference>
<dbReference type="PROSITE" id="PS50294">
    <property type="entry name" value="WD_REPEATS_REGION"/>
    <property type="match status" value="1"/>
</dbReference>
<evidence type="ECO:0000313" key="8">
    <source>
        <dbReference type="Proteomes" id="UP000187406"/>
    </source>
</evidence>
<dbReference type="GO" id="GO:0008270">
    <property type="term" value="F:zinc ion binding"/>
    <property type="evidence" value="ECO:0007669"/>
    <property type="project" value="UniProtKB-KW"/>
</dbReference>
<dbReference type="SUPFAM" id="SSF50978">
    <property type="entry name" value="WD40 repeat-like"/>
    <property type="match status" value="1"/>
</dbReference>
<dbReference type="Pfam" id="PF00400">
    <property type="entry name" value="WD40"/>
    <property type="match status" value="1"/>
</dbReference>
<sequence>MDTLSTRRSVYDRLGRNHPRIFKPPHPAKPQQPHKKLEKICKYWVSGNCVYGDAGCRYLHSWFDGKDFSRLEGHKKALTVIAFPSGSDKLYIGGRDGTLRVWDCNSGQCVKFFNLGDQIGCLIGLTIVVKAWNANNAETVFDGTGAARENHY</sequence>
<evidence type="ECO:0000256" key="2">
    <source>
        <dbReference type="ARBA" id="ARBA00022771"/>
    </source>
</evidence>
<feature type="zinc finger region" description="C3H1-type" evidence="5">
    <location>
        <begin position="35"/>
        <end position="63"/>
    </location>
</feature>
<dbReference type="Proteomes" id="UP000187406">
    <property type="component" value="Unassembled WGS sequence"/>
</dbReference>
<dbReference type="Pfam" id="PF18044">
    <property type="entry name" value="zf-CCCH_4"/>
    <property type="match status" value="1"/>
</dbReference>
<keyword evidence="4" id="KW-0853">WD repeat</keyword>
<keyword evidence="8" id="KW-1185">Reference proteome</keyword>
<dbReference type="InterPro" id="IPR001680">
    <property type="entry name" value="WD40_rpt"/>
</dbReference>
<protein>
    <submittedName>
        <fullName evidence="7">WD40 domain-containing protein</fullName>
    </submittedName>
</protein>
<gene>
    <name evidence="7" type="ORF">CFOL_v3_00743</name>
</gene>
<feature type="repeat" description="WD" evidence="4">
    <location>
        <begin position="71"/>
        <end position="112"/>
    </location>
</feature>
<dbReference type="InterPro" id="IPR044715">
    <property type="entry name" value="WDR86-like"/>
</dbReference>
<dbReference type="PROSITE" id="PS50082">
    <property type="entry name" value="WD_REPEATS_2"/>
    <property type="match status" value="1"/>
</dbReference>
<name>A0A1Q3ANK8_CEPFO</name>
<dbReference type="OrthoDB" id="1718087at2759"/>
<keyword evidence="1 5" id="KW-0479">Metal-binding</keyword>
<evidence type="ECO:0000313" key="7">
    <source>
        <dbReference type="EMBL" id="GAV57205.1"/>
    </source>
</evidence>